<keyword evidence="5" id="KW-0539">Nucleus</keyword>
<feature type="compositionally biased region" description="Basic residues" evidence="6">
    <location>
        <begin position="669"/>
        <end position="681"/>
    </location>
</feature>
<organism evidence="9">
    <name type="scientific">Echinostoma caproni</name>
    <dbReference type="NCBI Taxonomy" id="27848"/>
    <lineage>
        <taxon>Eukaryota</taxon>
        <taxon>Metazoa</taxon>
        <taxon>Spiralia</taxon>
        <taxon>Lophotrochozoa</taxon>
        <taxon>Platyhelminthes</taxon>
        <taxon>Trematoda</taxon>
        <taxon>Digenea</taxon>
        <taxon>Plagiorchiida</taxon>
        <taxon>Echinostomata</taxon>
        <taxon>Echinostomatoidea</taxon>
        <taxon>Echinostomatidae</taxon>
        <taxon>Echinostoma</taxon>
    </lineage>
</organism>
<evidence type="ECO:0000256" key="5">
    <source>
        <dbReference type="ARBA" id="ARBA00023242"/>
    </source>
</evidence>
<dbReference type="PANTHER" id="PTHR13129">
    <property type="entry name" value="VPRBP PROTEIN-RELATED"/>
    <property type="match status" value="1"/>
</dbReference>
<dbReference type="OrthoDB" id="27563at2759"/>
<feature type="compositionally biased region" description="Basic and acidic residues" evidence="6">
    <location>
        <begin position="707"/>
        <end position="723"/>
    </location>
</feature>
<evidence type="ECO:0000313" key="8">
    <source>
        <dbReference type="Proteomes" id="UP000272942"/>
    </source>
</evidence>
<feature type="compositionally biased region" description="Acidic residues" evidence="6">
    <location>
        <begin position="598"/>
        <end position="628"/>
    </location>
</feature>
<sequence>MKEPVLPDRLTEHAEFCRYATMLIRLVVGTLSDGVLSGDMSLERVRRAEIVAKTRIQWDPEELLELIYRHLVSKGLHQSAETLQREAHLKVMLHNAPSQLPLYDDFSRPPGETPPYQPTPGSVSIDSGSVSASQVDHSSSTNTTDLIGQGEVVGPGGDNTGETMPTPNLRLVKVRSATTPAVQTPKCPHPVSVCPKFSLYHPHRCPEPRPNKQSNFCQRLLSRESLYGSLRLRPSRREDRHFLHRRFQPTAVIRETEDDLLTACCFSLTDDGLFLGATSGSIAWVNVEEDGMPVELFHVQTSSIRRLAHTRDGERLLVCSEWGEPATVVAQLRHSTSNSGSNNNSSPWEAVGEDYVFHVSEARYAEFSNTGLQDRLVATYGKMAKVFDLTTGSRVADLFSAVKQSGYVLNKATFSPSDQLVLNDGVIWDLRCTGTLSAPNGSLHSGYFNRPVHKIDKLQDIVSGVFHPNGLEIIVGSAVWDVRTWRLLHTIQALDRLEAQFNATKDVIYAGTFGLDDEEYAELGNSRLVMPNMFRTVDALDYNLIASVNVRHRIEQLALDTTGHSLALVEKVGENSSNESITQCRIYMVGRKRGEREPDNEEEEGREDEDDDDDDDDDDDNDDDDDEDLLNAETADELAQILDGSSSGNDRASSDSSDWSASSSERVRAPRRRSRRLRAVTRARNTEQPAGAEVTEGTGETASNAPADRRNGDSDEPMDRDGTGEDANSVSSWETLEEEEVSDESIITEDE</sequence>
<reference evidence="7 8" key="2">
    <citation type="submission" date="2018-11" db="EMBL/GenBank/DDBJ databases">
        <authorList>
            <consortium name="Pathogen Informatics"/>
        </authorList>
    </citation>
    <scope>NUCLEOTIDE SEQUENCE [LARGE SCALE GENOMIC DNA]</scope>
    <source>
        <strain evidence="7 8">Egypt</strain>
    </source>
</reference>
<feature type="region of interest" description="Disordered" evidence="6">
    <location>
        <begin position="592"/>
        <end position="628"/>
    </location>
</feature>
<evidence type="ECO:0000313" key="9">
    <source>
        <dbReference type="WBParaSite" id="ECPE_0001294001-mRNA-1"/>
    </source>
</evidence>
<dbReference type="PROSITE" id="PS50896">
    <property type="entry name" value="LISH"/>
    <property type="match status" value="1"/>
</dbReference>
<dbReference type="PANTHER" id="PTHR13129:SF4">
    <property type="entry name" value="DDB1- AND CUL4-ASSOCIATED FACTOR 1"/>
    <property type="match status" value="1"/>
</dbReference>
<evidence type="ECO:0000256" key="2">
    <source>
        <dbReference type="ARBA" id="ARBA00004906"/>
    </source>
</evidence>
<feature type="compositionally biased region" description="Low complexity" evidence="6">
    <location>
        <begin position="643"/>
        <end position="664"/>
    </location>
</feature>
<dbReference type="InterPro" id="IPR006594">
    <property type="entry name" value="LisH"/>
</dbReference>
<comment type="subcellular location">
    <subcellularLocation>
        <location evidence="1">Nucleus</location>
    </subcellularLocation>
</comment>
<dbReference type="InterPro" id="IPR033270">
    <property type="entry name" value="VPRBP/DCAF1"/>
</dbReference>
<reference evidence="9" key="1">
    <citation type="submission" date="2016-06" db="UniProtKB">
        <authorList>
            <consortium name="WormBaseParasite"/>
        </authorList>
    </citation>
    <scope>IDENTIFICATION</scope>
</reference>
<keyword evidence="8" id="KW-1185">Reference proteome</keyword>
<dbReference type="GO" id="GO:0080008">
    <property type="term" value="C:Cul4-RING E3 ubiquitin ligase complex"/>
    <property type="evidence" value="ECO:0007669"/>
    <property type="project" value="TreeGrafter"/>
</dbReference>
<dbReference type="WBParaSite" id="ECPE_0001294001-mRNA-1">
    <property type="protein sequence ID" value="ECPE_0001294001-mRNA-1"/>
    <property type="gene ID" value="ECPE_0001294001"/>
</dbReference>
<dbReference type="InterPro" id="IPR015943">
    <property type="entry name" value="WD40/YVTN_repeat-like_dom_sf"/>
</dbReference>
<protein>
    <submittedName>
        <fullName evidence="9">LisH domain-containing protein</fullName>
    </submittedName>
</protein>
<accession>A0A183B117</accession>
<dbReference type="InterPro" id="IPR036322">
    <property type="entry name" value="WD40_repeat_dom_sf"/>
</dbReference>
<dbReference type="Gene3D" id="2.130.10.10">
    <property type="entry name" value="YVTN repeat-like/Quinoprotein amine dehydrogenase"/>
    <property type="match status" value="1"/>
</dbReference>
<feature type="region of interest" description="Disordered" evidence="6">
    <location>
        <begin position="640"/>
        <end position="751"/>
    </location>
</feature>
<feature type="compositionally biased region" description="Low complexity" evidence="6">
    <location>
        <begin position="119"/>
        <end position="140"/>
    </location>
</feature>
<dbReference type="AlphaFoldDB" id="A0A183B117"/>
<proteinExistence type="inferred from homology"/>
<dbReference type="EMBL" id="UZAN01053871">
    <property type="protein sequence ID" value="VDP90175.1"/>
    <property type="molecule type" value="Genomic_DNA"/>
</dbReference>
<dbReference type="SMART" id="SM00667">
    <property type="entry name" value="LisH"/>
    <property type="match status" value="1"/>
</dbReference>
<evidence type="ECO:0000256" key="1">
    <source>
        <dbReference type="ARBA" id="ARBA00004123"/>
    </source>
</evidence>
<comment type="similarity">
    <text evidence="3">Belongs to the VPRBP/DCAF1 family.</text>
</comment>
<name>A0A183B117_9TREM</name>
<feature type="compositionally biased region" description="Acidic residues" evidence="6">
    <location>
        <begin position="735"/>
        <end position="751"/>
    </location>
</feature>
<evidence type="ECO:0000256" key="6">
    <source>
        <dbReference type="SAM" id="MobiDB-lite"/>
    </source>
</evidence>
<dbReference type="SUPFAM" id="SSF50978">
    <property type="entry name" value="WD40 repeat-like"/>
    <property type="match status" value="1"/>
</dbReference>
<comment type="pathway">
    <text evidence="2">Protein modification; protein ubiquitination.</text>
</comment>
<dbReference type="UniPathway" id="UPA00143"/>
<gene>
    <name evidence="7" type="ORF">ECPE_LOCUS12903</name>
</gene>
<evidence type="ECO:0000256" key="3">
    <source>
        <dbReference type="ARBA" id="ARBA00008845"/>
    </source>
</evidence>
<keyword evidence="4" id="KW-0833">Ubl conjugation pathway</keyword>
<evidence type="ECO:0000256" key="4">
    <source>
        <dbReference type="ARBA" id="ARBA00022786"/>
    </source>
</evidence>
<dbReference type="Pfam" id="PF08513">
    <property type="entry name" value="LisH"/>
    <property type="match status" value="1"/>
</dbReference>
<evidence type="ECO:0000313" key="7">
    <source>
        <dbReference type="EMBL" id="VDP90175.1"/>
    </source>
</evidence>
<feature type="region of interest" description="Disordered" evidence="6">
    <location>
        <begin position="101"/>
        <end position="150"/>
    </location>
</feature>
<dbReference type="GO" id="GO:0005634">
    <property type="term" value="C:nucleus"/>
    <property type="evidence" value="ECO:0007669"/>
    <property type="project" value="UniProtKB-SubCell"/>
</dbReference>
<dbReference type="GO" id="GO:0016567">
    <property type="term" value="P:protein ubiquitination"/>
    <property type="evidence" value="ECO:0007669"/>
    <property type="project" value="UniProtKB-UniPathway"/>
</dbReference>
<dbReference type="Proteomes" id="UP000272942">
    <property type="component" value="Unassembled WGS sequence"/>
</dbReference>